<dbReference type="PANTHER" id="PTHR36842">
    <property type="entry name" value="PROTEIN TOLB HOMOLOG"/>
    <property type="match status" value="1"/>
</dbReference>
<feature type="signal peptide" evidence="2">
    <location>
        <begin position="1"/>
        <end position="28"/>
    </location>
</feature>
<evidence type="ECO:0000313" key="4">
    <source>
        <dbReference type="Proteomes" id="UP000316806"/>
    </source>
</evidence>
<evidence type="ECO:0000256" key="2">
    <source>
        <dbReference type="SAM" id="SignalP"/>
    </source>
</evidence>
<organism evidence="3 4">
    <name type="scientific">Streptomyces spectabilis</name>
    <dbReference type="NCBI Taxonomy" id="68270"/>
    <lineage>
        <taxon>Bacteria</taxon>
        <taxon>Bacillati</taxon>
        <taxon>Actinomycetota</taxon>
        <taxon>Actinomycetes</taxon>
        <taxon>Kitasatosporales</taxon>
        <taxon>Streptomycetaceae</taxon>
        <taxon>Streptomyces</taxon>
    </lineage>
</organism>
<dbReference type="RefSeq" id="WP_144321126.1">
    <property type="nucleotide sequence ID" value="NZ_CP040916.1"/>
</dbReference>
<dbReference type="InterPro" id="IPR011042">
    <property type="entry name" value="6-blade_b-propeller_TolB-like"/>
</dbReference>
<keyword evidence="2" id="KW-0732">Signal</keyword>
<evidence type="ECO:0000256" key="1">
    <source>
        <dbReference type="SAM" id="MobiDB-lite"/>
    </source>
</evidence>
<dbReference type="PANTHER" id="PTHR36842:SF1">
    <property type="entry name" value="PROTEIN TOLB"/>
    <property type="match status" value="1"/>
</dbReference>
<dbReference type="AlphaFoldDB" id="A0A516RE04"/>
<dbReference type="Gene3D" id="2.120.10.30">
    <property type="entry name" value="TolB, C-terminal domain"/>
    <property type="match status" value="1"/>
</dbReference>
<name>A0A516RE04_STRST</name>
<dbReference type="Proteomes" id="UP000316806">
    <property type="component" value="Chromosome"/>
</dbReference>
<reference evidence="3 4" key="1">
    <citation type="journal article" date="2019" name="J. Ind. Microbiol. Biotechnol.">
        <title>The complete genomic sequence of Streptomyces spectabilis NRRL-2792 and identification of secondary metabolite biosynthetic gene clusters.</title>
        <authorList>
            <person name="Sinha A."/>
            <person name="Phillips-Salemka S."/>
            <person name="Niraula T.A."/>
            <person name="Short K.A."/>
            <person name="Niraula N.P."/>
        </authorList>
    </citation>
    <scope>NUCLEOTIDE SEQUENCE [LARGE SCALE GENOMIC DNA]</scope>
    <source>
        <strain evidence="3 4">NRRL 2792</strain>
    </source>
</reference>
<gene>
    <name evidence="3" type="ORF">FH965_27695</name>
</gene>
<dbReference type="SUPFAM" id="SSF82171">
    <property type="entry name" value="DPP6 N-terminal domain-like"/>
    <property type="match status" value="1"/>
</dbReference>
<evidence type="ECO:0008006" key="5">
    <source>
        <dbReference type="Google" id="ProtNLM"/>
    </source>
</evidence>
<sequence length="361" mass="37716">MRGPIARVLAAAALAAALAAGAPSPAAADAPPRPPRTERVSTASDGAQLDRASLHAAVSDDGRYVAFSTKASVLRGCEQQTYVCLAVKDRVTGRLTRIENGGGFDWGPPVLSGDGRYVGHTAGTKGPSIHVEDLAAGTSTLVAPDAQIQAITPDGRYVLYTSGDDRFVTDRYVYVRDMVTGTAQLVEGDADGARFGAASLSADGRFVAYVRRGAGPEGDDVLVEDRTTGERARADTGRGSSDREFVRISGDGRRVLFAAGGRTYEYDVRGRTARQVADAPARSASGDARYAVLVREGTGGARLVLLDVRTGRRTALPPGETRAGAVTVTADGRAAVFTSTASDLVPDDTNGTSDVFVRRVR</sequence>
<feature type="region of interest" description="Disordered" evidence="1">
    <location>
        <begin position="23"/>
        <end position="48"/>
    </location>
</feature>
<protein>
    <recommendedName>
        <fullName evidence="5">WD40 repeat domain-containing protein</fullName>
    </recommendedName>
</protein>
<feature type="chain" id="PRO_5022067868" description="WD40 repeat domain-containing protein" evidence="2">
    <location>
        <begin position="29"/>
        <end position="361"/>
    </location>
</feature>
<evidence type="ECO:0000313" key="3">
    <source>
        <dbReference type="EMBL" id="QDQ13882.1"/>
    </source>
</evidence>
<accession>A0A516RE04</accession>
<proteinExistence type="predicted"/>
<dbReference type="EMBL" id="CP040916">
    <property type="protein sequence ID" value="QDQ13882.1"/>
    <property type="molecule type" value="Genomic_DNA"/>
</dbReference>